<evidence type="ECO:0000313" key="4">
    <source>
        <dbReference type="Proteomes" id="UP000593565"/>
    </source>
</evidence>
<dbReference type="EMBL" id="JAAGNN010000021">
    <property type="protein sequence ID" value="KAF4075565.1"/>
    <property type="molecule type" value="Genomic_DNA"/>
</dbReference>
<sequence length="438" mass="48629">MRERHFFLLLFSGVLSFGTLCTALNETSLTQQDCIATDDSTSDFLMCVGVPLDPGAVEQQILNLKGLIDDLLDVFVFMNSGLNGVPLLNVSAEWSINSTELPHLPRLHNFSCQIYQTVVQELSQQFSSLDTQRQQWIYSYFMQPFLSRSSPAGCVLPGDSTEDWLTKNFGSFSILAQLQDFSSVNALFNGLDVLQLLSPVQKAQLMLYPETVGLSNESLSVVLGSLMSSLRPSGGDVNMSNDTMWNAGFPVMYSSTPQDPLTQTVNDFMTAFRPVGSFVREFVSLTHQQDLSNMKSVTLIQAMLNWTLAELAAPYKNISDNQQMDQTMFDPTDVNSWFTHVVVPVLNRYLPSDIPDDLTAVFHNVFYMENSVNNTQDTCSVTLDGACAVTNVMENVAKIVQCAESTNLTLTEGNSEQSRTAPLQQPQHTSEPARPHEF</sequence>
<dbReference type="AlphaFoldDB" id="A0A7J5ZY64"/>
<reference evidence="3 4" key="1">
    <citation type="submission" date="2020-02" db="EMBL/GenBank/DDBJ databases">
        <title>A chromosome-scale genome assembly of the black bullhead catfish (Ameiurus melas).</title>
        <authorList>
            <person name="Wen M."/>
            <person name="Zham M."/>
            <person name="Cabau C."/>
            <person name="Klopp C."/>
            <person name="Donnadieu C."/>
            <person name="Roques C."/>
            <person name="Bouchez O."/>
            <person name="Lampietro C."/>
            <person name="Jouanno E."/>
            <person name="Herpin A."/>
            <person name="Louis A."/>
            <person name="Berthelot C."/>
            <person name="Parey E."/>
            <person name="Roest-Crollius H."/>
            <person name="Braasch I."/>
            <person name="Postlethwait J."/>
            <person name="Robinson-Rechavi M."/>
            <person name="Echchiki A."/>
            <person name="Begum T."/>
            <person name="Montfort J."/>
            <person name="Schartl M."/>
            <person name="Bobe J."/>
            <person name="Guiguen Y."/>
        </authorList>
    </citation>
    <scope>NUCLEOTIDE SEQUENCE [LARGE SCALE GENOMIC DNA]</scope>
    <source>
        <strain evidence="3">M_S1</strain>
        <tissue evidence="3">Blood</tissue>
    </source>
</reference>
<accession>A0A7J5ZY64</accession>
<feature type="signal peptide" evidence="2">
    <location>
        <begin position="1"/>
        <end position="23"/>
    </location>
</feature>
<name>A0A7J5ZY64_AMEME</name>
<keyword evidence="4" id="KW-1185">Reference proteome</keyword>
<gene>
    <name evidence="3" type="ORF">AMELA_G00235770</name>
</gene>
<organism evidence="3 4">
    <name type="scientific">Ameiurus melas</name>
    <name type="common">Black bullhead</name>
    <name type="synonym">Silurus melas</name>
    <dbReference type="NCBI Taxonomy" id="219545"/>
    <lineage>
        <taxon>Eukaryota</taxon>
        <taxon>Metazoa</taxon>
        <taxon>Chordata</taxon>
        <taxon>Craniata</taxon>
        <taxon>Vertebrata</taxon>
        <taxon>Euteleostomi</taxon>
        <taxon>Actinopterygii</taxon>
        <taxon>Neopterygii</taxon>
        <taxon>Teleostei</taxon>
        <taxon>Ostariophysi</taxon>
        <taxon>Siluriformes</taxon>
        <taxon>Ictaluridae</taxon>
        <taxon>Ameiurus</taxon>
    </lineage>
</organism>
<evidence type="ECO:0000256" key="1">
    <source>
        <dbReference type="SAM" id="MobiDB-lite"/>
    </source>
</evidence>
<evidence type="ECO:0000256" key="2">
    <source>
        <dbReference type="SAM" id="SignalP"/>
    </source>
</evidence>
<feature type="region of interest" description="Disordered" evidence="1">
    <location>
        <begin position="411"/>
        <end position="438"/>
    </location>
</feature>
<feature type="compositionally biased region" description="Polar residues" evidence="1">
    <location>
        <begin position="411"/>
        <end position="430"/>
    </location>
</feature>
<protein>
    <submittedName>
        <fullName evidence="3">Uncharacterized protein</fullName>
    </submittedName>
</protein>
<keyword evidence="2" id="KW-0732">Signal</keyword>
<feature type="chain" id="PRO_5029632731" evidence="2">
    <location>
        <begin position="24"/>
        <end position="438"/>
    </location>
</feature>
<dbReference type="Proteomes" id="UP000593565">
    <property type="component" value="Unassembled WGS sequence"/>
</dbReference>
<evidence type="ECO:0000313" key="3">
    <source>
        <dbReference type="EMBL" id="KAF4075565.1"/>
    </source>
</evidence>
<comment type="caution">
    <text evidence="3">The sequence shown here is derived from an EMBL/GenBank/DDBJ whole genome shotgun (WGS) entry which is preliminary data.</text>
</comment>
<proteinExistence type="predicted"/>